<organism evidence="1">
    <name type="scientific">Solanum chacoense</name>
    <name type="common">Chaco potato</name>
    <dbReference type="NCBI Taxonomy" id="4108"/>
    <lineage>
        <taxon>Eukaryota</taxon>
        <taxon>Viridiplantae</taxon>
        <taxon>Streptophyta</taxon>
        <taxon>Embryophyta</taxon>
        <taxon>Tracheophyta</taxon>
        <taxon>Spermatophyta</taxon>
        <taxon>Magnoliopsida</taxon>
        <taxon>eudicotyledons</taxon>
        <taxon>Gunneridae</taxon>
        <taxon>Pentapetalae</taxon>
        <taxon>asterids</taxon>
        <taxon>lamiids</taxon>
        <taxon>Solanales</taxon>
        <taxon>Solanaceae</taxon>
        <taxon>Solanoideae</taxon>
        <taxon>Solaneae</taxon>
        <taxon>Solanum</taxon>
    </lineage>
</organism>
<feature type="non-terminal residue" evidence="1">
    <location>
        <position position="150"/>
    </location>
</feature>
<reference evidence="1" key="1">
    <citation type="submission" date="2015-12" db="EMBL/GenBank/DDBJ databases">
        <title>Gene expression during late stages of embryo sac development: a critical building block for successful pollen-pistil interactions.</title>
        <authorList>
            <person name="Liu Y."/>
            <person name="Joly V."/>
            <person name="Sabar M."/>
            <person name="Matton D.P."/>
        </authorList>
    </citation>
    <scope>NUCLEOTIDE SEQUENCE</scope>
</reference>
<dbReference type="AlphaFoldDB" id="A0A0V0GKQ8"/>
<protein>
    <submittedName>
        <fullName evidence="1">Putative ovule protein</fullName>
    </submittedName>
</protein>
<name>A0A0V0GKQ8_SOLCH</name>
<proteinExistence type="predicted"/>
<accession>A0A0V0GKQ8</accession>
<dbReference type="EMBL" id="GEDG01036273">
    <property type="protein sequence ID" value="JAP08785.1"/>
    <property type="molecule type" value="Transcribed_RNA"/>
</dbReference>
<sequence>MAQWNSNTSPMCGCCEVPARETLEHLFLQGETASTVWVYFSNAAGLLGPWIQVKQVIRKWWDTNGNPRQKMVYQAIPNVILWFLWMRRNTLLHGGAYSINKVIWDISNTIRNFIEMKFKYTIIPNTWPQMVALLEAYRPVFQTQVVRWLM</sequence>
<evidence type="ECO:0000313" key="1">
    <source>
        <dbReference type="EMBL" id="JAP08785.1"/>
    </source>
</evidence>